<evidence type="ECO:0000313" key="1">
    <source>
        <dbReference type="EMBL" id="SHO46933.1"/>
    </source>
</evidence>
<proteinExistence type="predicted"/>
<sequence length="166" mass="19182">MLSLKILDVKSFMGSLLIQKVFDNFLLSEAEITTFAHFSVEGKLNQNFYTEEEKEELKLGKYARWSEIKPYIFSLIKGNKLPAFIKIVMVLSAENTEKLLMQSGASFNKEDINGLFLNIRYEKENLLITTGTSVSTFTLDKALEHYWDDSIRKFLKKENIAAEDYD</sequence>
<gene>
    <name evidence="1" type="ORF">SAMN02745217_01340</name>
</gene>
<dbReference type="EMBL" id="FRFD01000004">
    <property type="protein sequence ID" value="SHO46933.1"/>
    <property type="molecule type" value="Genomic_DNA"/>
</dbReference>
<dbReference type="Pfam" id="PF18988">
    <property type="entry name" value="DUF5721"/>
    <property type="match status" value="1"/>
</dbReference>
<name>A0A1M7Y3W3_9FIRM</name>
<dbReference type="OrthoDB" id="9787986at2"/>
<reference evidence="1 2" key="1">
    <citation type="submission" date="2016-12" db="EMBL/GenBank/DDBJ databases">
        <authorList>
            <person name="Song W.-J."/>
            <person name="Kurnit D.M."/>
        </authorList>
    </citation>
    <scope>NUCLEOTIDE SEQUENCE [LARGE SCALE GENOMIC DNA]</scope>
    <source>
        <strain evidence="1 2">DSM 12503</strain>
    </source>
</reference>
<dbReference type="Proteomes" id="UP000184612">
    <property type="component" value="Unassembled WGS sequence"/>
</dbReference>
<dbReference type="InterPro" id="IPR043779">
    <property type="entry name" value="DUF5721"/>
</dbReference>
<protein>
    <submittedName>
        <fullName evidence="1">Uncharacterized protein</fullName>
    </submittedName>
</protein>
<accession>A0A1M7Y3W3</accession>
<dbReference type="STRING" id="1121345.SAMN02745217_01340"/>
<organism evidence="1 2">
    <name type="scientific">Anaerocolumna xylanovorans DSM 12503</name>
    <dbReference type="NCBI Taxonomy" id="1121345"/>
    <lineage>
        <taxon>Bacteria</taxon>
        <taxon>Bacillati</taxon>
        <taxon>Bacillota</taxon>
        <taxon>Clostridia</taxon>
        <taxon>Lachnospirales</taxon>
        <taxon>Lachnospiraceae</taxon>
        <taxon>Anaerocolumna</taxon>
    </lineage>
</organism>
<dbReference type="RefSeq" id="WP_073588075.1">
    <property type="nucleotide sequence ID" value="NZ_FRFD01000004.1"/>
</dbReference>
<evidence type="ECO:0000313" key="2">
    <source>
        <dbReference type="Proteomes" id="UP000184612"/>
    </source>
</evidence>
<keyword evidence="2" id="KW-1185">Reference proteome</keyword>
<dbReference type="AlphaFoldDB" id="A0A1M7Y3W3"/>